<reference evidence="1 2" key="1">
    <citation type="submission" date="2024-04" db="EMBL/GenBank/DDBJ databases">
        <title>Tritrichomonas musculus Genome.</title>
        <authorList>
            <person name="Alves-Ferreira E."/>
            <person name="Grigg M."/>
            <person name="Lorenzi H."/>
            <person name="Galac M."/>
        </authorList>
    </citation>
    <scope>NUCLEOTIDE SEQUENCE [LARGE SCALE GENOMIC DNA]</scope>
    <source>
        <strain evidence="1 2">EAF2021</strain>
    </source>
</reference>
<sequence>MKNFFKYFKIEEKHIGTEIVTIGSVDHTDDDIFNICSFAPRQIISNSLCCQNSLQLSLSVGDIVQVKGFVRYVAEVIGIYTTEITKIKPEDALKRGTLLEPKPVYNEDSVENIDENCDEDNQDKEPFFVEDIPLL</sequence>
<evidence type="ECO:0000313" key="1">
    <source>
        <dbReference type="EMBL" id="KAK8887911.1"/>
    </source>
</evidence>
<accession>A0ABR2KAI4</accession>
<proteinExistence type="predicted"/>
<evidence type="ECO:0000313" key="2">
    <source>
        <dbReference type="Proteomes" id="UP001470230"/>
    </source>
</evidence>
<protein>
    <submittedName>
        <fullName evidence="1">Uncharacterized protein</fullName>
    </submittedName>
</protein>
<name>A0ABR2KAI4_9EUKA</name>
<organism evidence="1 2">
    <name type="scientific">Tritrichomonas musculus</name>
    <dbReference type="NCBI Taxonomy" id="1915356"/>
    <lineage>
        <taxon>Eukaryota</taxon>
        <taxon>Metamonada</taxon>
        <taxon>Parabasalia</taxon>
        <taxon>Tritrichomonadida</taxon>
        <taxon>Tritrichomonadidae</taxon>
        <taxon>Tritrichomonas</taxon>
    </lineage>
</organism>
<dbReference type="EMBL" id="JAPFFF010000006">
    <property type="protein sequence ID" value="KAK8887911.1"/>
    <property type="molecule type" value="Genomic_DNA"/>
</dbReference>
<comment type="caution">
    <text evidence="1">The sequence shown here is derived from an EMBL/GenBank/DDBJ whole genome shotgun (WGS) entry which is preliminary data.</text>
</comment>
<keyword evidence="2" id="KW-1185">Reference proteome</keyword>
<gene>
    <name evidence="1" type="ORF">M9Y10_038970</name>
</gene>
<dbReference type="Proteomes" id="UP001470230">
    <property type="component" value="Unassembled WGS sequence"/>
</dbReference>